<dbReference type="InterPro" id="IPR007110">
    <property type="entry name" value="Ig-like_dom"/>
</dbReference>
<dbReference type="PANTHER" id="PTHR47633:SF14">
    <property type="entry name" value="IG-LIKE DOMAIN-CONTAINING PROTEIN"/>
    <property type="match status" value="1"/>
</dbReference>
<dbReference type="InterPro" id="IPR003599">
    <property type="entry name" value="Ig_sub"/>
</dbReference>
<organism evidence="3 4">
    <name type="scientific">Cyanoderma ruficeps</name>
    <name type="common">rufous-capped babbler</name>
    <dbReference type="NCBI Taxonomy" id="181631"/>
    <lineage>
        <taxon>Eukaryota</taxon>
        <taxon>Metazoa</taxon>
        <taxon>Chordata</taxon>
        <taxon>Craniata</taxon>
        <taxon>Vertebrata</taxon>
        <taxon>Euteleostomi</taxon>
        <taxon>Archelosauria</taxon>
        <taxon>Archosauria</taxon>
        <taxon>Dinosauria</taxon>
        <taxon>Saurischia</taxon>
        <taxon>Theropoda</taxon>
        <taxon>Coelurosauria</taxon>
        <taxon>Aves</taxon>
        <taxon>Neognathae</taxon>
        <taxon>Neoaves</taxon>
        <taxon>Telluraves</taxon>
        <taxon>Australaves</taxon>
        <taxon>Passeriformes</taxon>
        <taxon>Sylvioidea</taxon>
        <taxon>Timaliidae</taxon>
        <taxon>Cyanoderma</taxon>
    </lineage>
</organism>
<dbReference type="Pfam" id="PF07679">
    <property type="entry name" value="I-set"/>
    <property type="match status" value="2"/>
</dbReference>
<dbReference type="InterPro" id="IPR003598">
    <property type="entry name" value="Ig_sub2"/>
</dbReference>
<evidence type="ECO:0000313" key="3">
    <source>
        <dbReference type="Ensembl" id="ENSCRFP00000015737.1"/>
    </source>
</evidence>
<evidence type="ECO:0000259" key="2">
    <source>
        <dbReference type="PROSITE" id="PS50835"/>
    </source>
</evidence>
<reference evidence="3" key="2">
    <citation type="submission" date="2025-09" db="UniProtKB">
        <authorList>
            <consortium name="Ensembl"/>
        </authorList>
    </citation>
    <scope>IDENTIFICATION</scope>
</reference>
<dbReference type="PANTHER" id="PTHR47633">
    <property type="entry name" value="IMMUNOGLOBULIN"/>
    <property type="match status" value="1"/>
</dbReference>
<evidence type="ECO:0000256" key="1">
    <source>
        <dbReference type="SAM" id="SignalP"/>
    </source>
</evidence>
<dbReference type="PROSITE" id="PS50835">
    <property type="entry name" value="IG_LIKE"/>
    <property type="match status" value="2"/>
</dbReference>
<feature type="domain" description="Ig-like" evidence="2">
    <location>
        <begin position="161"/>
        <end position="250"/>
    </location>
</feature>
<dbReference type="Ensembl" id="ENSCRFT00000016291.1">
    <property type="protein sequence ID" value="ENSCRFP00000015737.1"/>
    <property type="gene ID" value="ENSCRFG00000012061.1"/>
</dbReference>
<evidence type="ECO:0000313" key="4">
    <source>
        <dbReference type="Proteomes" id="UP000694396"/>
    </source>
</evidence>
<dbReference type="SMART" id="SM00408">
    <property type="entry name" value="IGc2"/>
    <property type="match status" value="2"/>
</dbReference>
<dbReference type="AlphaFoldDB" id="A0A8C3R423"/>
<dbReference type="CDD" id="cd00096">
    <property type="entry name" value="Ig"/>
    <property type="match status" value="1"/>
</dbReference>
<dbReference type="InterPro" id="IPR036179">
    <property type="entry name" value="Ig-like_dom_sf"/>
</dbReference>
<name>A0A8C3R423_9PASS</name>
<protein>
    <recommendedName>
        <fullName evidence="2">Ig-like domain-containing protein</fullName>
    </recommendedName>
</protein>
<sequence length="286" mass="31297">MTVIFKRSSSVLLCLFYLCLEPPSFVKKPEPLDVLSGANITFTSIIRGSPPLEVKWFRGSVELVPGPRCNITLQDSVAELELFDVHPLESGDYTCQVSNEAGKISCTTHLFCSITTTDTSAILEIPGSKLEDQGQYSCHIENDSGKDACHGTITILGASKPPYFVTPLEPVQVTVGDSASLQCQVAGTPEMIVSWYKGDTKLRGTATVKMHFRNQIATLVFSQVDSSDSGEYICKVENSVGEASSSSLLTVQGEYFNFKHREMRKKKKQTSLPTTICRGLFTTSSK</sequence>
<feature type="domain" description="Ig-like" evidence="2">
    <location>
        <begin position="23"/>
        <end position="154"/>
    </location>
</feature>
<dbReference type="FunFam" id="2.60.40.10:FF:000022">
    <property type="entry name" value="Cardiac titin"/>
    <property type="match status" value="2"/>
</dbReference>
<feature type="chain" id="PRO_5034795201" description="Ig-like domain-containing protein" evidence="1">
    <location>
        <begin position="27"/>
        <end position="286"/>
    </location>
</feature>
<dbReference type="GO" id="GO:0004672">
    <property type="term" value="F:protein kinase activity"/>
    <property type="evidence" value="ECO:0007669"/>
    <property type="project" value="TreeGrafter"/>
</dbReference>
<proteinExistence type="predicted"/>
<reference evidence="3" key="1">
    <citation type="submission" date="2025-08" db="UniProtKB">
        <authorList>
            <consortium name="Ensembl"/>
        </authorList>
    </citation>
    <scope>IDENTIFICATION</scope>
</reference>
<dbReference type="InterPro" id="IPR013783">
    <property type="entry name" value="Ig-like_fold"/>
</dbReference>
<dbReference type="SMART" id="SM00409">
    <property type="entry name" value="IG"/>
    <property type="match status" value="2"/>
</dbReference>
<dbReference type="Gene3D" id="2.60.40.10">
    <property type="entry name" value="Immunoglobulins"/>
    <property type="match status" value="3"/>
</dbReference>
<feature type="signal peptide" evidence="1">
    <location>
        <begin position="1"/>
        <end position="26"/>
    </location>
</feature>
<dbReference type="Proteomes" id="UP000694396">
    <property type="component" value="Unplaced"/>
</dbReference>
<dbReference type="SUPFAM" id="SSF48726">
    <property type="entry name" value="Immunoglobulin"/>
    <property type="match status" value="3"/>
</dbReference>
<dbReference type="InterPro" id="IPR013098">
    <property type="entry name" value="Ig_I-set"/>
</dbReference>
<accession>A0A8C3R423</accession>
<keyword evidence="4" id="KW-1185">Reference proteome</keyword>
<keyword evidence="1" id="KW-0732">Signal</keyword>